<dbReference type="Pfam" id="PF25381">
    <property type="entry name" value="PH_26"/>
    <property type="match status" value="1"/>
</dbReference>
<dbReference type="FunFam" id="2.30.29.30:FF:000203">
    <property type="entry name" value="PH domain-containing protein"/>
    <property type="match status" value="1"/>
</dbReference>
<reference evidence="3" key="1">
    <citation type="submission" date="2023-03" db="EMBL/GenBank/DDBJ databases">
        <title>Emydomyces testavorans Genome Sequence.</title>
        <authorList>
            <person name="Hoyer L."/>
        </authorList>
    </citation>
    <scope>NUCLEOTIDE SEQUENCE</scope>
    <source>
        <strain evidence="3">16-2883</strain>
    </source>
</reference>
<gene>
    <name evidence="3" type="ORF">PRK78_003735</name>
</gene>
<feature type="compositionally biased region" description="Low complexity" evidence="1">
    <location>
        <begin position="1003"/>
        <end position="1016"/>
    </location>
</feature>
<dbReference type="Pfam" id="PF00169">
    <property type="entry name" value="PH"/>
    <property type="match status" value="1"/>
</dbReference>
<feature type="compositionally biased region" description="Polar residues" evidence="1">
    <location>
        <begin position="736"/>
        <end position="754"/>
    </location>
</feature>
<dbReference type="PROSITE" id="PS50003">
    <property type="entry name" value="PH_DOMAIN"/>
    <property type="match status" value="1"/>
</dbReference>
<dbReference type="EMBL" id="CP120628">
    <property type="protein sequence ID" value="WEW58267.1"/>
    <property type="molecule type" value="Genomic_DNA"/>
</dbReference>
<feature type="region of interest" description="Disordered" evidence="1">
    <location>
        <begin position="736"/>
        <end position="786"/>
    </location>
</feature>
<dbReference type="InterPro" id="IPR058155">
    <property type="entry name" value="Skg3/CAF120-like_PH"/>
</dbReference>
<organism evidence="3 4">
    <name type="scientific">Emydomyces testavorans</name>
    <dbReference type="NCBI Taxonomy" id="2070801"/>
    <lineage>
        <taxon>Eukaryota</taxon>
        <taxon>Fungi</taxon>
        <taxon>Dikarya</taxon>
        <taxon>Ascomycota</taxon>
        <taxon>Pezizomycotina</taxon>
        <taxon>Eurotiomycetes</taxon>
        <taxon>Eurotiomycetidae</taxon>
        <taxon>Onygenales</taxon>
        <taxon>Nannizziopsiaceae</taxon>
        <taxon>Emydomyces</taxon>
    </lineage>
</organism>
<proteinExistence type="predicted"/>
<dbReference type="SMART" id="SM00233">
    <property type="entry name" value="PH"/>
    <property type="match status" value="1"/>
</dbReference>
<keyword evidence="4" id="KW-1185">Reference proteome</keyword>
<dbReference type="InterPro" id="IPR001849">
    <property type="entry name" value="PH_domain"/>
</dbReference>
<feature type="region of interest" description="Disordered" evidence="1">
    <location>
        <begin position="837"/>
        <end position="857"/>
    </location>
</feature>
<evidence type="ECO:0000259" key="2">
    <source>
        <dbReference type="PROSITE" id="PS50003"/>
    </source>
</evidence>
<feature type="region of interest" description="Disordered" evidence="1">
    <location>
        <begin position="554"/>
        <end position="642"/>
    </location>
</feature>
<sequence length="1182" mass="130716">MGRLRGRRGPKNDASSPSTPSSESSDSPIKISNGFHAPLPQEVPAPVSRDPPPSTLKKVDRANTRRASVLLQQQQMPLVDLESEPVPELEPIFSYLNAQSAKLYYEGYFFKLNDLDNQGRPCSDRRWTEYFAQLVGTVLSLWDPAALDAAGPDGDVTPTFINVADASIKMIETLPTRSQDSKPLQNILSISTAGKNRYLLHFNSLSALTQWTAAIRLTMYENTLLQESYTGALIAGKGKSVNGIRTILERTTFKYEDWVRVRFGPGTPWRRCWCVVSPAEEKAIQKHKRMQKKKSVYDQPLSAPKGNIKFYATRKTKKVQPIATITDAFSAFAIYPQSRPLIDQSTLVKVEGQITIHAQQDTTAEGFVFVLPELHAAVSGFEMMLRWLLPVFDAFHLYGRPARLLADTASTRSLMFAMPTNRRNRYLDTLDVAALIHTDSSRDWSEREWRKQLKEATARRMASSNTSRVSSISGRKGPSRSTVRFDGPNRQNSTRHLLNNHSTDALSLPSQQHNPVLTGSQQHSKSHTRAVSENAGNAYNGYASDSQRLTFGTGSLEEEPDERPPQPPVHGVSWSVDGYAPGDRSSSDSELKVDHPAERQEIGDGLKPSPLPSDLTIPPAFSHDPKDKPHIQPQMSPELQRAGSRISHGTLSQMVVANRMPEAENLGTTAELKESSRNDYFDPYAKVHGNSPDNTMFDGNTQFPKAVAADASSSHYSSPITPVISAQDGTSFHSANFPVNANFSPATPRQSPQKHLQLDTKSAIHRKPVPPAHDGSQSPGAQTTSSLGSLRHAIDMEALNLVMARGRTPSPPPPPQKRYLQDVESTYDQSSVTTLDYASSHKSSVSNHSTKSITQPRMGRMKVVGTPEPKLSDVVIGDTRYLAGSVPEPNPDVPLVDFGPTHTYSPATRRPSTGDTLTLLNYNKNSSETTLGKNDKRATWYGMENKQTKWPANEEKRRSLLWQPGMVDNGRHSPGPGLTPEQFVEQRATIGSRGASPVYNHQRNSSRPSLPSRPVSGDWANQMKQQPPPRPSSRGSSIMLNHSDMLPRLSAREQEHVARVTGSSFFNMDKETSKRSSVVGLGPGLVSAIDARERERQAMKEGVSGQMVQQAIIQRQYQGQFQPNPQPQPPMLQSSASQYQLPLNQYPTGAAASSVLNFPARPNTPSRYHRFSKSQDRLQFMK</sequence>
<feature type="region of interest" description="Disordered" evidence="1">
    <location>
        <begin position="1158"/>
        <end position="1182"/>
    </location>
</feature>
<feature type="region of interest" description="Disordered" evidence="1">
    <location>
        <begin position="456"/>
        <end position="530"/>
    </location>
</feature>
<dbReference type="Gene3D" id="2.30.29.30">
    <property type="entry name" value="Pleckstrin-homology domain (PH domain)/Phosphotyrosine-binding domain (PTB)"/>
    <property type="match status" value="1"/>
</dbReference>
<name>A0AAF0DIM1_9EURO</name>
<evidence type="ECO:0000256" key="1">
    <source>
        <dbReference type="SAM" id="MobiDB-lite"/>
    </source>
</evidence>
<protein>
    <recommendedName>
        <fullName evidence="2">PH domain-containing protein</fullName>
    </recommendedName>
</protein>
<evidence type="ECO:0000313" key="4">
    <source>
        <dbReference type="Proteomes" id="UP001219355"/>
    </source>
</evidence>
<feature type="compositionally biased region" description="Low complexity" evidence="1">
    <location>
        <begin position="15"/>
        <end position="28"/>
    </location>
</feature>
<feature type="region of interest" description="Disordered" evidence="1">
    <location>
        <begin position="1"/>
        <end position="62"/>
    </location>
</feature>
<dbReference type="Proteomes" id="UP001219355">
    <property type="component" value="Chromosome 2"/>
</dbReference>
<dbReference type="AlphaFoldDB" id="A0AAF0DIM1"/>
<feature type="compositionally biased region" description="Polar residues" evidence="1">
    <location>
        <begin position="489"/>
        <end position="530"/>
    </location>
</feature>
<feature type="compositionally biased region" description="Low complexity" evidence="1">
    <location>
        <begin position="840"/>
        <end position="852"/>
    </location>
</feature>
<dbReference type="InterPro" id="IPR011993">
    <property type="entry name" value="PH-like_dom_sf"/>
</dbReference>
<feature type="domain" description="PH" evidence="2">
    <location>
        <begin position="102"/>
        <end position="220"/>
    </location>
</feature>
<accession>A0AAF0DIM1</accession>
<feature type="compositionally biased region" description="Basic and acidic residues" evidence="1">
    <location>
        <begin position="585"/>
        <end position="604"/>
    </location>
</feature>
<feature type="compositionally biased region" description="Polar residues" evidence="1">
    <location>
        <begin position="462"/>
        <end position="473"/>
    </location>
</feature>
<evidence type="ECO:0000313" key="3">
    <source>
        <dbReference type="EMBL" id="WEW58267.1"/>
    </source>
</evidence>
<dbReference type="SUPFAM" id="SSF50729">
    <property type="entry name" value="PH domain-like"/>
    <property type="match status" value="1"/>
</dbReference>
<feature type="region of interest" description="Disordered" evidence="1">
    <location>
        <begin position="992"/>
        <end position="1040"/>
    </location>
</feature>
<feature type="compositionally biased region" description="Polar residues" evidence="1">
    <location>
        <begin position="775"/>
        <end position="786"/>
    </location>
</feature>